<dbReference type="InterPro" id="IPR051061">
    <property type="entry name" value="Zinc_finger_trans_reg"/>
</dbReference>
<dbReference type="InterPro" id="IPR013087">
    <property type="entry name" value="Znf_C2H2_type"/>
</dbReference>
<keyword evidence="4" id="KW-0862">Zinc</keyword>
<sequence length="712" mass="76098">MLQPTAAAPAVRPLARSMIVPRSGPLSSGAIAGAVVGSVIGALLIAFCVFPFIVRARRRRHNACHDDAGLAEMGQGPGGPILPPHEDLDDALYKRSSGSGPETAVTAHDIPQTTNFDHKPQSALPEGVIVQHGLPSPVSSPVSPTDTTAHGPGQLPSPQTTAGPARSSADAPSKSFHGSKGTVGRESTREFSVSDSYGPPSRELTSITSAGITEEPESFDRPSGSPENGHFPHLKGSIRSLLHGRCSSHHRRDSRRSTLGGSDGARSPSIVTQTQPPPPPSGLEIDTETPGLAWDYYNDPNLGLELSEAYPQSTQTPTSATTEPLTFAPTSTGQAPVTGSGYAPTSRPGAQGPDVISPDSDTTVTPGTFSRQNTFFQDQRFSGSLQRTDSLPLPIIVSDIPSPPLLQHSPGPSGNPMEMMKPTNSAENAWMLEHEMRMIQNSPPLPAPEPVLPPSMAVDGMPSPASDNGLKPQFASAYQTSYQSPYQSPPLAASDIGMHLHEEPMEYYNFNILTTHDYNTPPPSTGPSTENTPDTRLTPYTASPSPPAETEPSINGHLMTSPSLSVGLSPSPGLSSAPSPGPSPGPSQGRSPGRSPARPPGGFVCEVCGAVKSSYHQFNHHRRYHDRPWPCKVQGCERSFGTITHLKRHVNDKHFKTRKFYCTQPGCDYSRQGTKSFPRKDNWKRHMLKKHSIDPQNMTDEDDLGEFAMDET</sequence>
<feature type="compositionally biased region" description="Polar residues" evidence="9">
    <location>
        <begin position="526"/>
        <end position="540"/>
    </location>
</feature>
<dbReference type="EMBL" id="MU863632">
    <property type="protein sequence ID" value="KAK4102233.1"/>
    <property type="molecule type" value="Genomic_DNA"/>
</dbReference>
<keyword evidence="5" id="KW-0805">Transcription regulation</keyword>
<feature type="region of interest" description="Disordered" evidence="9">
    <location>
        <begin position="95"/>
        <end position="296"/>
    </location>
</feature>
<keyword evidence="2" id="KW-0479">Metal-binding</keyword>
<dbReference type="SUPFAM" id="SSF57667">
    <property type="entry name" value="beta-beta-alpha zinc fingers"/>
    <property type="match status" value="1"/>
</dbReference>
<feature type="domain" description="C2H2-type" evidence="11">
    <location>
        <begin position="629"/>
        <end position="659"/>
    </location>
</feature>
<dbReference type="Proteomes" id="UP001305647">
    <property type="component" value="Unassembled WGS sequence"/>
</dbReference>
<name>A0AAN6Q2E6_9PEZI</name>
<comment type="subcellular location">
    <subcellularLocation>
        <location evidence="1">Nucleus</location>
    </subcellularLocation>
</comment>
<keyword evidence="13" id="KW-1185">Reference proteome</keyword>
<feature type="domain" description="C2H2-type" evidence="11">
    <location>
        <begin position="603"/>
        <end position="630"/>
    </location>
</feature>
<keyword evidence="10" id="KW-1133">Transmembrane helix</keyword>
<accession>A0AAN6Q2E6</accession>
<feature type="compositionally biased region" description="Low complexity" evidence="9">
    <location>
        <begin position="311"/>
        <end position="322"/>
    </location>
</feature>
<feature type="compositionally biased region" description="Polar residues" evidence="9">
    <location>
        <begin position="359"/>
        <end position="384"/>
    </location>
</feature>
<keyword evidence="6" id="KW-0804">Transcription</keyword>
<dbReference type="CDD" id="cd12087">
    <property type="entry name" value="TM_EGFR-like"/>
    <property type="match status" value="1"/>
</dbReference>
<evidence type="ECO:0000256" key="3">
    <source>
        <dbReference type="ARBA" id="ARBA00022771"/>
    </source>
</evidence>
<dbReference type="GO" id="GO:0008270">
    <property type="term" value="F:zinc ion binding"/>
    <property type="evidence" value="ECO:0007669"/>
    <property type="project" value="UniProtKB-KW"/>
</dbReference>
<dbReference type="GO" id="GO:0005634">
    <property type="term" value="C:nucleus"/>
    <property type="evidence" value="ECO:0007669"/>
    <property type="project" value="UniProtKB-SubCell"/>
</dbReference>
<dbReference type="PROSITE" id="PS00028">
    <property type="entry name" value="ZINC_FINGER_C2H2_1"/>
    <property type="match status" value="1"/>
</dbReference>
<organism evidence="12 13">
    <name type="scientific">Parathielavia hyrcaniae</name>
    <dbReference type="NCBI Taxonomy" id="113614"/>
    <lineage>
        <taxon>Eukaryota</taxon>
        <taxon>Fungi</taxon>
        <taxon>Dikarya</taxon>
        <taxon>Ascomycota</taxon>
        <taxon>Pezizomycotina</taxon>
        <taxon>Sordariomycetes</taxon>
        <taxon>Sordariomycetidae</taxon>
        <taxon>Sordariales</taxon>
        <taxon>Chaetomiaceae</taxon>
        <taxon>Parathielavia</taxon>
    </lineage>
</organism>
<reference evidence="12" key="1">
    <citation type="journal article" date="2023" name="Mol. Phylogenet. Evol.">
        <title>Genome-scale phylogeny and comparative genomics of the fungal order Sordariales.</title>
        <authorList>
            <person name="Hensen N."/>
            <person name="Bonometti L."/>
            <person name="Westerberg I."/>
            <person name="Brannstrom I.O."/>
            <person name="Guillou S."/>
            <person name="Cros-Aarteil S."/>
            <person name="Calhoun S."/>
            <person name="Haridas S."/>
            <person name="Kuo A."/>
            <person name="Mondo S."/>
            <person name="Pangilinan J."/>
            <person name="Riley R."/>
            <person name="LaButti K."/>
            <person name="Andreopoulos B."/>
            <person name="Lipzen A."/>
            <person name="Chen C."/>
            <person name="Yan M."/>
            <person name="Daum C."/>
            <person name="Ng V."/>
            <person name="Clum A."/>
            <person name="Steindorff A."/>
            <person name="Ohm R.A."/>
            <person name="Martin F."/>
            <person name="Silar P."/>
            <person name="Natvig D.O."/>
            <person name="Lalanne C."/>
            <person name="Gautier V."/>
            <person name="Ament-Velasquez S.L."/>
            <person name="Kruys A."/>
            <person name="Hutchinson M.I."/>
            <person name="Powell A.J."/>
            <person name="Barry K."/>
            <person name="Miller A.N."/>
            <person name="Grigoriev I.V."/>
            <person name="Debuchy R."/>
            <person name="Gladieux P."/>
            <person name="Hiltunen Thoren M."/>
            <person name="Johannesson H."/>
        </authorList>
    </citation>
    <scope>NUCLEOTIDE SEQUENCE</scope>
    <source>
        <strain evidence="12">CBS 757.83</strain>
    </source>
</reference>
<feature type="compositionally biased region" description="Acidic residues" evidence="9">
    <location>
        <begin position="699"/>
        <end position="712"/>
    </location>
</feature>
<proteinExistence type="predicted"/>
<feature type="region of interest" description="Disordered" evidence="9">
    <location>
        <begin position="311"/>
        <end position="384"/>
    </location>
</feature>
<comment type="caution">
    <text evidence="12">The sequence shown here is derived from an EMBL/GenBank/DDBJ whole genome shotgun (WGS) entry which is preliminary data.</text>
</comment>
<evidence type="ECO:0000256" key="7">
    <source>
        <dbReference type="ARBA" id="ARBA00023242"/>
    </source>
</evidence>
<evidence type="ECO:0000313" key="12">
    <source>
        <dbReference type="EMBL" id="KAK4102233.1"/>
    </source>
</evidence>
<feature type="compositionally biased region" description="Low complexity" evidence="9">
    <location>
        <begin position="561"/>
        <end position="578"/>
    </location>
</feature>
<evidence type="ECO:0000256" key="10">
    <source>
        <dbReference type="SAM" id="Phobius"/>
    </source>
</evidence>
<evidence type="ECO:0000259" key="11">
    <source>
        <dbReference type="PROSITE" id="PS50157"/>
    </source>
</evidence>
<protein>
    <recommendedName>
        <fullName evidence="11">C2H2-type domain-containing protein</fullName>
    </recommendedName>
</protein>
<keyword evidence="7" id="KW-0539">Nucleus</keyword>
<dbReference type="PROSITE" id="PS50157">
    <property type="entry name" value="ZINC_FINGER_C2H2_2"/>
    <property type="match status" value="2"/>
</dbReference>
<dbReference type="PANTHER" id="PTHR46179:SF13">
    <property type="entry name" value="C2H2-TYPE DOMAIN-CONTAINING PROTEIN"/>
    <property type="match status" value="1"/>
</dbReference>
<feature type="transmembrane region" description="Helical" evidence="10">
    <location>
        <begin position="30"/>
        <end position="53"/>
    </location>
</feature>
<evidence type="ECO:0000256" key="2">
    <source>
        <dbReference type="ARBA" id="ARBA00022723"/>
    </source>
</evidence>
<evidence type="ECO:0000256" key="9">
    <source>
        <dbReference type="SAM" id="MobiDB-lite"/>
    </source>
</evidence>
<evidence type="ECO:0000256" key="6">
    <source>
        <dbReference type="ARBA" id="ARBA00023163"/>
    </source>
</evidence>
<evidence type="ECO:0000313" key="13">
    <source>
        <dbReference type="Proteomes" id="UP001305647"/>
    </source>
</evidence>
<dbReference type="InterPro" id="IPR036236">
    <property type="entry name" value="Znf_C2H2_sf"/>
</dbReference>
<evidence type="ECO:0000256" key="5">
    <source>
        <dbReference type="ARBA" id="ARBA00023015"/>
    </source>
</evidence>
<keyword evidence="10" id="KW-0812">Transmembrane</keyword>
<keyword evidence="3 8" id="KW-0863">Zinc-finger</keyword>
<evidence type="ECO:0000256" key="1">
    <source>
        <dbReference type="ARBA" id="ARBA00004123"/>
    </source>
</evidence>
<keyword evidence="10" id="KW-0472">Membrane</keyword>
<dbReference type="GO" id="GO:0006357">
    <property type="term" value="P:regulation of transcription by RNA polymerase II"/>
    <property type="evidence" value="ECO:0007669"/>
    <property type="project" value="TreeGrafter"/>
</dbReference>
<dbReference type="AlphaFoldDB" id="A0AAN6Q2E6"/>
<dbReference type="Gene3D" id="3.30.160.60">
    <property type="entry name" value="Classic Zinc Finger"/>
    <property type="match status" value="2"/>
</dbReference>
<evidence type="ECO:0000256" key="8">
    <source>
        <dbReference type="PROSITE-ProRule" id="PRU00042"/>
    </source>
</evidence>
<gene>
    <name evidence="12" type="ORF">N658DRAFT_356336</name>
</gene>
<feature type="compositionally biased region" description="Low complexity" evidence="9">
    <location>
        <begin position="586"/>
        <end position="598"/>
    </location>
</feature>
<feature type="compositionally biased region" description="Polar residues" evidence="9">
    <location>
        <begin position="328"/>
        <end position="337"/>
    </location>
</feature>
<feature type="region of interest" description="Disordered" evidence="9">
    <location>
        <begin position="518"/>
        <end position="598"/>
    </location>
</feature>
<dbReference type="SMART" id="SM00355">
    <property type="entry name" value="ZnF_C2H2"/>
    <property type="match status" value="3"/>
</dbReference>
<reference evidence="12" key="2">
    <citation type="submission" date="2023-05" db="EMBL/GenBank/DDBJ databases">
        <authorList>
            <consortium name="Lawrence Berkeley National Laboratory"/>
            <person name="Steindorff A."/>
            <person name="Hensen N."/>
            <person name="Bonometti L."/>
            <person name="Westerberg I."/>
            <person name="Brannstrom I.O."/>
            <person name="Guillou S."/>
            <person name="Cros-Aarteil S."/>
            <person name="Calhoun S."/>
            <person name="Haridas S."/>
            <person name="Kuo A."/>
            <person name="Mondo S."/>
            <person name="Pangilinan J."/>
            <person name="Riley R."/>
            <person name="Labutti K."/>
            <person name="Andreopoulos B."/>
            <person name="Lipzen A."/>
            <person name="Chen C."/>
            <person name="Yanf M."/>
            <person name="Daum C."/>
            <person name="Ng V."/>
            <person name="Clum A."/>
            <person name="Ohm R."/>
            <person name="Martin F."/>
            <person name="Silar P."/>
            <person name="Natvig D."/>
            <person name="Lalanne C."/>
            <person name="Gautier V."/>
            <person name="Ament-Velasquez S.L."/>
            <person name="Kruys A."/>
            <person name="Hutchinson M.I."/>
            <person name="Powell A.J."/>
            <person name="Barry K."/>
            <person name="Miller A.N."/>
            <person name="Grigoriev I.V."/>
            <person name="Debuchy R."/>
            <person name="Gladieux P."/>
            <person name="Thoren M.H."/>
            <person name="Johannesson H."/>
        </authorList>
    </citation>
    <scope>NUCLEOTIDE SEQUENCE</scope>
    <source>
        <strain evidence="12">CBS 757.83</strain>
    </source>
</reference>
<feature type="compositionally biased region" description="Low complexity" evidence="9">
    <location>
        <begin position="135"/>
        <end position="144"/>
    </location>
</feature>
<feature type="region of interest" description="Disordered" evidence="9">
    <location>
        <begin position="691"/>
        <end position="712"/>
    </location>
</feature>
<evidence type="ECO:0000256" key="4">
    <source>
        <dbReference type="ARBA" id="ARBA00022833"/>
    </source>
</evidence>
<dbReference type="PANTHER" id="PTHR46179">
    <property type="entry name" value="ZINC FINGER PROTEIN"/>
    <property type="match status" value="1"/>
</dbReference>